<comment type="caution">
    <text evidence="1">The sequence shown here is derived from an EMBL/GenBank/DDBJ whole genome shotgun (WGS) entry which is preliminary data.</text>
</comment>
<dbReference type="PROSITE" id="PS51257">
    <property type="entry name" value="PROKAR_LIPOPROTEIN"/>
    <property type="match status" value="1"/>
</dbReference>
<dbReference type="EMBL" id="PVNL01000135">
    <property type="protein sequence ID" value="PRP96061.1"/>
    <property type="molecule type" value="Genomic_DNA"/>
</dbReference>
<protein>
    <submittedName>
        <fullName evidence="1">Uncharacterized protein</fullName>
    </submittedName>
</protein>
<gene>
    <name evidence="1" type="ORF">ENSA7_68750</name>
</gene>
<organism evidence="1 2">
    <name type="scientific">Enhygromyxa salina</name>
    <dbReference type="NCBI Taxonomy" id="215803"/>
    <lineage>
        <taxon>Bacteria</taxon>
        <taxon>Pseudomonadati</taxon>
        <taxon>Myxococcota</taxon>
        <taxon>Polyangia</taxon>
        <taxon>Nannocystales</taxon>
        <taxon>Nannocystaceae</taxon>
        <taxon>Enhygromyxa</taxon>
    </lineage>
</organism>
<reference evidence="1 2" key="1">
    <citation type="submission" date="2018-03" db="EMBL/GenBank/DDBJ databases">
        <title>Draft Genome Sequences of the Obligatory Marine Myxobacteria Enhygromyxa salina SWB007.</title>
        <authorList>
            <person name="Poehlein A."/>
            <person name="Moghaddam J.A."/>
            <person name="Harms H."/>
            <person name="Alanjari M."/>
            <person name="Koenig G.M."/>
            <person name="Daniel R."/>
            <person name="Schaeberle T.F."/>
        </authorList>
    </citation>
    <scope>NUCLEOTIDE SEQUENCE [LARGE SCALE GENOMIC DNA]</scope>
    <source>
        <strain evidence="1 2">SWB007</strain>
    </source>
</reference>
<sequence>MAVSRPRAAALGLGVVLSGCNLLELGPASKITTTEIIATRVRVVELGPLDPERVYIPSVAPVAELLPGDRVRAELVVVDPEGLPLATDELDSIWLARGRDNPGLHDPVFDVRCEELDDWTMDSDCRLGEGRSAIEFTVPPLAEDALAYAGFRLNAVVAWNGERAENCWATRRAREVIPPDCGFIEFNCAVGPIWWLQAYARSQGLPPTVPPDLFPAPIYGQQANRPPVVEHIEVEVDGEIRDPLVVPAGGVAGPVHVEAGDSVKLLFTVDPLEQLAQVFYVPLGQLTGAPLNAFTVGFESVWVRVSTSASIEYEEPENEGGPVKTDSDSPIVLHVDEEARAGTARVVVVVNDRRGAEEVYWVELEVQ</sequence>
<name>A0A2S9XTL4_9BACT</name>
<dbReference type="Proteomes" id="UP000238823">
    <property type="component" value="Unassembled WGS sequence"/>
</dbReference>
<dbReference type="AlphaFoldDB" id="A0A2S9XTL4"/>
<proteinExistence type="predicted"/>
<dbReference type="RefSeq" id="WP_146158482.1">
    <property type="nucleotide sequence ID" value="NZ_PVNL01000135.1"/>
</dbReference>
<evidence type="ECO:0000313" key="1">
    <source>
        <dbReference type="EMBL" id="PRP96061.1"/>
    </source>
</evidence>
<evidence type="ECO:0000313" key="2">
    <source>
        <dbReference type="Proteomes" id="UP000238823"/>
    </source>
</evidence>
<accession>A0A2S9XTL4</accession>